<dbReference type="Proteomes" id="UP000192591">
    <property type="component" value="Unassembled WGS sequence"/>
</dbReference>
<name>A0A1V9A0Q5_SACPI</name>
<keyword evidence="3" id="KW-0804">Transcription</keyword>
<dbReference type="PANTHER" id="PTHR30055:SF151">
    <property type="entry name" value="TRANSCRIPTIONAL REGULATORY PROTEIN"/>
    <property type="match status" value="1"/>
</dbReference>
<feature type="DNA-binding region" description="H-T-H motif" evidence="4">
    <location>
        <begin position="55"/>
        <end position="74"/>
    </location>
</feature>
<gene>
    <name evidence="6" type="ORF">B1813_14405</name>
</gene>
<organism evidence="6 7">
    <name type="scientific">Saccharomonospora piscinae</name>
    <dbReference type="NCBI Taxonomy" id="687388"/>
    <lineage>
        <taxon>Bacteria</taxon>
        <taxon>Bacillati</taxon>
        <taxon>Actinomycetota</taxon>
        <taxon>Actinomycetes</taxon>
        <taxon>Pseudonocardiales</taxon>
        <taxon>Pseudonocardiaceae</taxon>
        <taxon>Saccharomonospora</taxon>
    </lineage>
</organism>
<dbReference type="GO" id="GO:0000976">
    <property type="term" value="F:transcription cis-regulatory region binding"/>
    <property type="evidence" value="ECO:0007669"/>
    <property type="project" value="TreeGrafter"/>
</dbReference>
<dbReference type="Pfam" id="PF00440">
    <property type="entry name" value="TetR_N"/>
    <property type="match status" value="1"/>
</dbReference>
<dbReference type="InterPro" id="IPR009057">
    <property type="entry name" value="Homeodomain-like_sf"/>
</dbReference>
<evidence type="ECO:0000313" key="7">
    <source>
        <dbReference type="Proteomes" id="UP000192591"/>
    </source>
</evidence>
<dbReference type="InterPro" id="IPR050109">
    <property type="entry name" value="HTH-type_TetR-like_transc_reg"/>
</dbReference>
<dbReference type="PRINTS" id="PR00455">
    <property type="entry name" value="HTHTETR"/>
</dbReference>
<dbReference type="InterPro" id="IPR004111">
    <property type="entry name" value="Repressor_TetR_C"/>
</dbReference>
<dbReference type="GO" id="GO:0045892">
    <property type="term" value="P:negative regulation of DNA-templated transcription"/>
    <property type="evidence" value="ECO:0007669"/>
    <property type="project" value="InterPro"/>
</dbReference>
<evidence type="ECO:0000256" key="4">
    <source>
        <dbReference type="PROSITE-ProRule" id="PRU00335"/>
    </source>
</evidence>
<dbReference type="InterPro" id="IPR036271">
    <property type="entry name" value="Tet_transcr_reg_TetR-rel_C_sf"/>
</dbReference>
<accession>A0A1V9A0Q5</accession>
<keyword evidence="2 4" id="KW-0238">DNA-binding</keyword>
<dbReference type="AlphaFoldDB" id="A0A1V9A0Q5"/>
<keyword evidence="7" id="KW-1185">Reference proteome</keyword>
<dbReference type="PROSITE" id="PS50977">
    <property type="entry name" value="HTH_TETR_2"/>
    <property type="match status" value="1"/>
</dbReference>
<dbReference type="Pfam" id="PF02909">
    <property type="entry name" value="TetR_C_1"/>
    <property type="match status" value="1"/>
</dbReference>
<keyword evidence="1" id="KW-0805">Transcription regulation</keyword>
<dbReference type="PANTHER" id="PTHR30055">
    <property type="entry name" value="HTH-TYPE TRANSCRIPTIONAL REGULATOR RUTR"/>
    <property type="match status" value="1"/>
</dbReference>
<sequence>MADEPARRPELPVVVGRMWGREPTSRRGPKPSLDLARITAAATEIADAEGLGAVSMNNVATRLGVAPMSLYRYVGSKDDLLLAMLDAATGEPPDPGGPYRDYLHRWTRANAEVMLARPWLLQIAPSGPPMGPRGLRWLDRLLRALADTPLDHGEKIGIATTLSGYALNQASLMLSLAPQAPHGALPESSHQYGEILGLLVDDETYPELSAAVRAGAFDSDDQAWYEDSDFRFGLDLLLDGIDALIARRSRAG</sequence>
<dbReference type="RefSeq" id="WP_081192784.1">
    <property type="nucleotide sequence ID" value="NZ_MWIH01000006.1"/>
</dbReference>
<dbReference type="GO" id="GO:0003700">
    <property type="term" value="F:DNA-binding transcription factor activity"/>
    <property type="evidence" value="ECO:0007669"/>
    <property type="project" value="TreeGrafter"/>
</dbReference>
<dbReference type="InterPro" id="IPR001647">
    <property type="entry name" value="HTH_TetR"/>
</dbReference>
<dbReference type="SUPFAM" id="SSF48498">
    <property type="entry name" value="Tetracyclin repressor-like, C-terminal domain"/>
    <property type="match status" value="1"/>
</dbReference>
<evidence type="ECO:0000256" key="1">
    <source>
        <dbReference type="ARBA" id="ARBA00023015"/>
    </source>
</evidence>
<dbReference type="SUPFAM" id="SSF46689">
    <property type="entry name" value="Homeodomain-like"/>
    <property type="match status" value="1"/>
</dbReference>
<evidence type="ECO:0000256" key="2">
    <source>
        <dbReference type="ARBA" id="ARBA00023125"/>
    </source>
</evidence>
<feature type="domain" description="HTH tetR-type" evidence="5">
    <location>
        <begin position="32"/>
        <end position="92"/>
    </location>
</feature>
<comment type="caution">
    <text evidence="6">The sequence shown here is derived from an EMBL/GenBank/DDBJ whole genome shotgun (WGS) entry which is preliminary data.</text>
</comment>
<dbReference type="EMBL" id="MWIH01000006">
    <property type="protein sequence ID" value="OQO90732.1"/>
    <property type="molecule type" value="Genomic_DNA"/>
</dbReference>
<reference evidence="6 7" key="1">
    <citation type="submission" date="2017-02" db="EMBL/GenBank/DDBJ databases">
        <title>Draft genome of Saccharomonospora sp. 154.</title>
        <authorList>
            <person name="Alonso-Carmona G.S."/>
            <person name="De La Haba R."/>
            <person name="Vera-Gargallo B."/>
            <person name="Sandoval-Trujillo A.H."/>
            <person name="Ramirez-Duran N."/>
            <person name="Ventosa A."/>
        </authorList>
    </citation>
    <scope>NUCLEOTIDE SEQUENCE [LARGE SCALE GENOMIC DNA]</scope>
    <source>
        <strain evidence="6 7">LRS4.154</strain>
    </source>
</reference>
<protein>
    <submittedName>
        <fullName evidence="6">TetR family transcriptional regulator</fullName>
    </submittedName>
</protein>
<dbReference type="Gene3D" id="1.10.10.60">
    <property type="entry name" value="Homeodomain-like"/>
    <property type="match status" value="1"/>
</dbReference>
<proteinExistence type="predicted"/>
<evidence type="ECO:0000313" key="6">
    <source>
        <dbReference type="EMBL" id="OQO90732.1"/>
    </source>
</evidence>
<dbReference type="STRING" id="1962155.B1813_14405"/>
<evidence type="ECO:0000256" key="3">
    <source>
        <dbReference type="ARBA" id="ARBA00023163"/>
    </source>
</evidence>
<dbReference type="Gene3D" id="1.10.357.10">
    <property type="entry name" value="Tetracycline Repressor, domain 2"/>
    <property type="match status" value="1"/>
</dbReference>
<evidence type="ECO:0000259" key="5">
    <source>
        <dbReference type="PROSITE" id="PS50977"/>
    </source>
</evidence>